<evidence type="ECO:0008006" key="5">
    <source>
        <dbReference type="Google" id="ProtNLM"/>
    </source>
</evidence>
<accession>A0ABV3EY96</accession>
<keyword evidence="1" id="KW-0472">Membrane</keyword>
<evidence type="ECO:0000313" key="3">
    <source>
        <dbReference type="EMBL" id="MEU9581013.1"/>
    </source>
</evidence>
<evidence type="ECO:0000313" key="4">
    <source>
        <dbReference type="Proteomes" id="UP001551584"/>
    </source>
</evidence>
<proteinExistence type="predicted"/>
<dbReference type="EMBL" id="JBEZNA010000096">
    <property type="protein sequence ID" value="MEU9581013.1"/>
    <property type="molecule type" value="Genomic_DNA"/>
</dbReference>
<keyword evidence="1" id="KW-0812">Transmembrane</keyword>
<feature type="signal peptide" evidence="2">
    <location>
        <begin position="1"/>
        <end position="19"/>
    </location>
</feature>
<keyword evidence="4" id="KW-1185">Reference proteome</keyword>
<name>A0ABV3EY96_9ACTN</name>
<evidence type="ECO:0000256" key="1">
    <source>
        <dbReference type="SAM" id="Phobius"/>
    </source>
</evidence>
<protein>
    <recommendedName>
        <fullName evidence="5">Integral membrane protein</fullName>
    </recommendedName>
</protein>
<dbReference type="Proteomes" id="UP001551584">
    <property type="component" value="Unassembled WGS sequence"/>
</dbReference>
<keyword evidence="2" id="KW-0732">Signal</keyword>
<feature type="transmembrane region" description="Helical" evidence="1">
    <location>
        <begin position="49"/>
        <end position="68"/>
    </location>
</feature>
<evidence type="ECO:0000256" key="2">
    <source>
        <dbReference type="SAM" id="SignalP"/>
    </source>
</evidence>
<feature type="chain" id="PRO_5046436370" description="Integral membrane protein" evidence="2">
    <location>
        <begin position="20"/>
        <end position="108"/>
    </location>
</feature>
<reference evidence="3 4" key="1">
    <citation type="submission" date="2024-06" db="EMBL/GenBank/DDBJ databases">
        <title>The Natural Products Discovery Center: Release of the First 8490 Sequenced Strains for Exploring Actinobacteria Biosynthetic Diversity.</title>
        <authorList>
            <person name="Kalkreuter E."/>
            <person name="Kautsar S.A."/>
            <person name="Yang D."/>
            <person name="Bader C.D."/>
            <person name="Teijaro C.N."/>
            <person name="Fluegel L."/>
            <person name="Davis C.M."/>
            <person name="Simpson J.R."/>
            <person name="Lauterbach L."/>
            <person name="Steele A.D."/>
            <person name="Gui C."/>
            <person name="Meng S."/>
            <person name="Li G."/>
            <person name="Viehrig K."/>
            <person name="Ye F."/>
            <person name="Su P."/>
            <person name="Kiefer A.F."/>
            <person name="Nichols A."/>
            <person name="Cepeda A.J."/>
            <person name="Yan W."/>
            <person name="Fan B."/>
            <person name="Jiang Y."/>
            <person name="Adhikari A."/>
            <person name="Zheng C.-J."/>
            <person name="Schuster L."/>
            <person name="Cowan T.M."/>
            <person name="Smanski M.J."/>
            <person name="Chevrette M.G."/>
            <person name="De Carvalho L.P.S."/>
            <person name="Shen B."/>
        </authorList>
    </citation>
    <scope>NUCLEOTIDE SEQUENCE [LARGE SCALE GENOMIC DNA]</scope>
    <source>
        <strain evidence="3 4">NPDC048117</strain>
    </source>
</reference>
<gene>
    <name evidence="3" type="ORF">AB0D95_27730</name>
</gene>
<sequence length="108" mass="11156">MLVAAACWAISILGYAASAAPDEPQLSVAPIVGGGLVQWFWARHRSWPAGFAAGFAGAAVLFALVDTLRPELGRYVADALATGAAATVSVALLTLAGRVRERRHAAAR</sequence>
<feature type="transmembrane region" description="Helical" evidence="1">
    <location>
        <begin position="80"/>
        <end position="99"/>
    </location>
</feature>
<comment type="caution">
    <text evidence="3">The sequence shown here is derived from an EMBL/GenBank/DDBJ whole genome shotgun (WGS) entry which is preliminary data.</text>
</comment>
<dbReference type="RefSeq" id="WP_359277237.1">
    <property type="nucleotide sequence ID" value="NZ_JBEZNA010000096.1"/>
</dbReference>
<keyword evidence="1" id="KW-1133">Transmembrane helix</keyword>
<organism evidence="3 4">
    <name type="scientific">Streptomyces chilikensis</name>
    <dbReference type="NCBI Taxonomy" id="1194079"/>
    <lineage>
        <taxon>Bacteria</taxon>
        <taxon>Bacillati</taxon>
        <taxon>Actinomycetota</taxon>
        <taxon>Actinomycetes</taxon>
        <taxon>Kitasatosporales</taxon>
        <taxon>Streptomycetaceae</taxon>
        <taxon>Streptomyces</taxon>
    </lineage>
</organism>